<dbReference type="Proteomes" id="UP001060170">
    <property type="component" value="Chromosome 17"/>
</dbReference>
<dbReference type="EMBL" id="CM045881">
    <property type="protein sequence ID" value="KAI7936881.1"/>
    <property type="molecule type" value="Genomic_DNA"/>
</dbReference>
<evidence type="ECO:0000313" key="2">
    <source>
        <dbReference type="Proteomes" id="UP001060170"/>
    </source>
</evidence>
<proteinExistence type="predicted"/>
<keyword evidence="2" id="KW-1185">Reference proteome</keyword>
<name>A0ACC0DPM9_9BASI</name>
<reference evidence="2" key="2">
    <citation type="journal article" date="2018" name="Mol. Plant Microbe Interact.">
        <title>Genome sequence resources for the wheat stripe rust pathogen (Puccinia striiformis f. sp. tritici) and the barley stripe rust pathogen (Puccinia striiformis f. sp. hordei).</title>
        <authorList>
            <person name="Xia C."/>
            <person name="Wang M."/>
            <person name="Yin C."/>
            <person name="Cornejo O.E."/>
            <person name="Hulbert S.H."/>
            <person name="Chen X."/>
        </authorList>
    </citation>
    <scope>NUCLEOTIDE SEQUENCE [LARGE SCALE GENOMIC DNA]</scope>
    <source>
        <strain evidence="2">93-210</strain>
    </source>
</reference>
<reference evidence="2" key="1">
    <citation type="journal article" date="2018" name="BMC Genomics">
        <title>Genomic insights into host adaptation between the wheat stripe rust pathogen (Puccinia striiformis f. sp. tritici) and the barley stripe rust pathogen (Puccinia striiformis f. sp. hordei).</title>
        <authorList>
            <person name="Xia C."/>
            <person name="Wang M."/>
            <person name="Yin C."/>
            <person name="Cornejo O.E."/>
            <person name="Hulbert S.H."/>
            <person name="Chen X."/>
        </authorList>
    </citation>
    <scope>NUCLEOTIDE SEQUENCE [LARGE SCALE GENOMIC DNA]</scope>
    <source>
        <strain evidence="2">93-210</strain>
    </source>
</reference>
<organism evidence="1 2">
    <name type="scientific">Puccinia striiformis f. sp. tritici</name>
    <dbReference type="NCBI Taxonomy" id="168172"/>
    <lineage>
        <taxon>Eukaryota</taxon>
        <taxon>Fungi</taxon>
        <taxon>Dikarya</taxon>
        <taxon>Basidiomycota</taxon>
        <taxon>Pucciniomycotina</taxon>
        <taxon>Pucciniomycetes</taxon>
        <taxon>Pucciniales</taxon>
        <taxon>Pucciniaceae</taxon>
        <taxon>Puccinia</taxon>
    </lineage>
</organism>
<reference evidence="1 2" key="3">
    <citation type="journal article" date="2022" name="Microbiol. Spectr.">
        <title>Folding features and dynamics of 3D genome architecture in plant fungal pathogens.</title>
        <authorList>
            <person name="Xia C."/>
        </authorList>
    </citation>
    <scope>NUCLEOTIDE SEQUENCE [LARGE SCALE GENOMIC DNA]</scope>
    <source>
        <strain evidence="1 2">93-210</strain>
    </source>
</reference>
<accession>A0ACC0DPM9</accession>
<evidence type="ECO:0000313" key="1">
    <source>
        <dbReference type="EMBL" id="KAI7936881.1"/>
    </source>
</evidence>
<gene>
    <name evidence="1" type="ORF">MJO28_015780</name>
</gene>
<comment type="caution">
    <text evidence="1">The sequence shown here is derived from an EMBL/GenBank/DDBJ whole genome shotgun (WGS) entry which is preliminary data.</text>
</comment>
<protein>
    <submittedName>
        <fullName evidence="1">Uncharacterized protein</fullName>
    </submittedName>
</protein>
<sequence length="234" mass="26234">MCEPLKPLTHFSQAWDNTTIPTSNVNSHGAPWLHKQSLNAAGGLGLLLHWLSSTMAGHSLNQIFAIAPAVCARCLQHACSILLTVLKDLQIARISWLSREDQVQSYSDLIEGKFPSSQTVLVSSMVDFARLKLFNDELVSACQAAEWGMRSIQGSFSCLKLPLPAADHEYRAEVIKLAVRLHQVKCRSVGINQTQTVYQTVESEHHILARTFHRMLFSQIQRTCCISCYYHGWL</sequence>